<organism evidence="2 3">
    <name type="scientific">Mya arenaria</name>
    <name type="common">Soft-shell clam</name>
    <dbReference type="NCBI Taxonomy" id="6604"/>
    <lineage>
        <taxon>Eukaryota</taxon>
        <taxon>Metazoa</taxon>
        <taxon>Spiralia</taxon>
        <taxon>Lophotrochozoa</taxon>
        <taxon>Mollusca</taxon>
        <taxon>Bivalvia</taxon>
        <taxon>Autobranchia</taxon>
        <taxon>Heteroconchia</taxon>
        <taxon>Euheterodonta</taxon>
        <taxon>Imparidentia</taxon>
        <taxon>Neoheterodontei</taxon>
        <taxon>Myida</taxon>
        <taxon>Myoidea</taxon>
        <taxon>Myidae</taxon>
        <taxon>Mya</taxon>
    </lineage>
</organism>
<protein>
    <submittedName>
        <fullName evidence="2">Uncharacterized protein</fullName>
    </submittedName>
</protein>
<gene>
    <name evidence="2" type="ORF">MAR_018402</name>
</gene>
<feature type="transmembrane region" description="Helical" evidence="1">
    <location>
        <begin position="62"/>
        <end position="83"/>
    </location>
</feature>
<feature type="transmembrane region" description="Helical" evidence="1">
    <location>
        <begin position="144"/>
        <end position="165"/>
    </location>
</feature>
<dbReference type="Proteomes" id="UP001164746">
    <property type="component" value="Chromosome 6"/>
</dbReference>
<reference evidence="2" key="1">
    <citation type="submission" date="2022-11" db="EMBL/GenBank/DDBJ databases">
        <title>Centuries of genome instability and evolution in soft-shell clam transmissible cancer (bioRxiv).</title>
        <authorList>
            <person name="Hart S.F.M."/>
            <person name="Yonemitsu M.A."/>
            <person name="Giersch R.M."/>
            <person name="Beal B.F."/>
            <person name="Arriagada G."/>
            <person name="Davis B.W."/>
            <person name="Ostrander E.A."/>
            <person name="Goff S.P."/>
            <person name="Metzger M.J."/>
        </authorList>
    </citation>
    <scope>NUCLEOTIDE SEQUENCE</scope>
    <source>
        <strain evidence="2">MELC-2E11</strain>
        <tissue evidence="2">Siphon/mantle</tissue>
    </source>
</reference>
<evidence type="ECO:0000313" key="3">
    <source>
        <dbReference type="Proteomes" id="UP001164746"/>
    </source>
</evidence>
<sequence length="238" mass="27134">MKLSSTTWESQTPPITICLTERYPAISRFTDPGTCVILKRPLRQEKCQLPVQAEKGTLKQCLVVFAIITFCMSIAKIVVGAIYMDDCPYDKLISVWPIISGLIPLLYAPMLLRLRRETWPDTWEECREKDPNEGMGTADKVADFLAIIGLLVLIAWQIVGAVLVYPNRSKFNNATICSDTVTTNCIENCSTVLLNFGFGILTYEWSTFWMWCNVTGRILYRITKFYSEHKCSFVKNMN</sequence>
<evidence type="ECO:0000256" key="1">
    <source>
        <dbReference type="SAM" id="Phobius"/>
    </source>
</evidence>
<proteinExistence type="predicted"/>
<name>A0ABY7EH02_MYAAR</name>
<keyword evidence="3" id="KW-1185">Reference proteome</keyword>
<keyword evidence="1" id="KW-0812">Transmembrane</keyword>
<evidence type="ECO:0000313" key="2">
    <source>
        <dbReference type="EMBL" id="WAR08444.1"/>
    </source>
</evidence>
<feature type="transmembrane region" description="Helical" evidence="1">
    <location>
        <begin position="95"/>
        <end position="112"/>
    </location>
</feature>
<keyword evidence="1" id="KW-1133">Transmembrane helix</keyword>
<dbReference type="EMBL" id="CP111017">
    <property type="protein sequence ID" value="WAR08444.1"/>
    <property type="molecule type" value="Genomic_DNA"/>
</dbReference>
<accession>A0ABY7EH02</accession>
<keyword evidence="1" id="KW-0472">Membrane</keyword>